<dbReference type="GO" id="GO:0045892">
    <property type="term" value="P:negative regulation of DNA-templated transcription"/>
    <property type="evidence" value="ECO:0007669"/>
    <property type="project" value="TreeGrafter"/>
</dbReference>
<dbReference type="PANTHER" id="PTHR33202">
    <property type="entry name" value="ZINC UPTAKE REGULATION PROTEIN"/>
    <property type="match status" value="1"/>
</dbReference>
<feature type="binding site" evidence="8">
    <location>
        <position position="116"/>
    </location>
    <ligand>
        <name>Fe cation</name>
        <dbReference type="ChEBI" id="CHEBI:24875"/>
    </ligand>
</feature>
<dbReference type="InterPro" id="IPR036390">
    <property type="entry name" value="WH_DNA-bd_sf"/>
</dbReference>
<accession>A0A839ZBZ6</accession>
<feature type="region of interest" description="Disordered" evidence="9">
    <location>
        <begin position="1"/>
        <end position="22"/>
    </location>
</feature>
<evidence type="ECO:0000313" key="10">
    <source>
        <dbReference type="EMBL" id="MBB3772293.1"/>
    </source>
</evidence>
<keyword evidence="2" id="KW-0678">Repressor</keyword>
<keyword evidence="8" id="KW-0408">Iron</keyword>
<dbReference type="InterPro" id="IPR043135">
    <property type="entry name" value="Fur_C"/>
</dbReference>
<evidence type="ECO:0000256" key="6">
    <source>
        <dbReference type="ARBA" id="ARBA00023163"/>
    </source>
</evidence>
<dbReference type="GO" id="GO:0000976">
    <property type="term" value="F:transcription cis-regulatory region binding"/>
    <property type="evidence" value="ECO:0007669"/>
    <property type="project" value="TreeGrafter"/>
</dbReference>
<dbReference type="EMBL" id="JACICD010000005">
    <property type="protein sequence ID" value="MBB3772293.1"/>
    <property type="molecule type" value="Genomic_DNA"/>
</dbReference>
<feature type="binding site" evidence="7">
    <location>
        <position position="127"/>
    </location>
    <ligand>
        <name>Zn(2+)</name>
        <dbReference type="ChEBI" id="CHEBI:29105"/>
    </ligand>
</feature>
<organism evidence="10 11">
    <name type="scientific">Ancylobacter tetraedralis</name>
    <dbReference type="NCBI Taxonomy" id="217068"/>
    <lineage>
        <taxon>Bacteria</taxon>
        <taxon>Pseudomonadati</taxon>
        <taxon>Pseudomonadota</taxon>
        <taxon>Alphaproteobacteria</taxon>
        <taxon>Hyphomicrobiales</taxon>
        <taxon>Xanthobacteraceae</taxon>
        <taxon>Ancylobacter</taxon>
    </lineage>
</organism>
<reference evidence="10 11" key="1">
    <citation type="submission" date="2020-08" db="EMBL/GenBank/DDBJ databases">
        <title>Genomic Encyclopedia of Type Strains, Phase IV (KMG-IV): sequencing the most valuable type-strain genomes for metagenomic binning, comparative biology and taxonomic classification.</title>
        <authorList>
            <person name="Goeker M."/>
        </authorList>
    </citation>
    <scope>NUCLEOTIDE SEQUENCE [LARGE SCALE GENOMIC DNA]</scope>
    <source>
        <strain evidence="10 11">DSM 5895</strain>
    </source>
</reference>
<evidence type="ECO:0000256" key="4">
    <source>
        <dbReference type="ARBA" id="ARBA00023015"/>
    </source>
</evidence>
<keyword evidence="5" id="KW-0238">DNA-binding</keyword>
<keyword evidence="3 7" id="KW-0862">Zinc</keyword>
<dbReference type="Gene3D" id="3.30.1490.190">
    <property type="match status" value="1"/>
</dbReference>
<evidence type="ECO:0000256" key="9">
    <source>
        <dbReference type="SAM" id="MobiDB-lite"/>
    </source>
</evidence>
<evidence type="ECO:0000256" key="1">
    <source>
        <dbReference type="ARBA" id="ARBA00007957"/>
    </source>
</evidence>
<dbReference type="GO" id="GO:0008270">
    <property type="term" value="F:zinc ion binding"/>
    <property type="evidence" value="ECO:0007669"/>
    <property type="project" value="TreeGrafter"/>
</dbReference>
<dbReference type="RefSeq" id="WP_183190458.1">
    <property type="nucleotide sequence ID" value="NZ_JACICD010000005.1"/>
</dbReference>
<keyword evidence="7" id="KW-0479">Metal-binding</keyword>
<proteinExistence type="inferred from homology"/>
<feature type="binding site" evidence="7">
    <location>
        <position position="124"/>
    </location>
    <ligand>
        <name>Zn(2+)</name>
        <dbReference type="ChEBI" id="CHEBI:29105"/>
    </ligand>
</feature>
<evidence type="ECO:0000256" key="3">
    <source>
        <dbReference type="ARBA" id="ARBA00022833"/>
    </source>
</evidence>
<gene>
    <name evidence="10" type="ORF">FHS55_002905</name>
</gene>
<comment type="caution">
    <text evidence="10">The sequence shown here is derived from an EMBL/GenBank/DDBJ whole genome shotgun (WGS) entry which is preliminary data.</text>
</comment>
<comment type="cofactor">
    <cofactor evidence="7">
        <name>Zn(2+)</name>
        <dbReference type="ChEBI" id="CHEBI:29105"/>
    </cofactor>
    <text evidence="7">Binds 1 zinc ion per subunit.</text>
</comment>
<comment type="cofactor">
    <cofactor evidence="8">
        <name>Mn(2+)</name>
        <dbReference type="ChEBI" id="CHEBI:29035"/>
    </cofactor>
    <cofactor evidence="8">
        <name>Fe(2+)</name>
        <dbReference type="ChEBI" id="CHEBI:29033"/>
    </cofactor>
    <text evidence="8">Binds 1 Mn(2+) or Fe(2+) ion per subunit.</text>
</comment>
<dbReference type="AlphaFoldDB" id="A0A839ZBZ6"/>
<evidence type="ECO:0000256" key="2">
    <source>
        <dbReference type="ARBA" id="ARBA00022491"/>
    </source>
</evidence>
<feature type="binding site" evidence="7">
    <location>
        <position position="167"/>
    </location>
    <ligand>
        <name>Zn(2+)</name>
        <dbReference type="ChEBI" id="CHEBI:29105"/>
    </ligand>
</feature>
<dbReference type="InterPro" id="IPR036388">
    <property type="entry name" value="WH-like_DNA-bd_sf"/>
</dbReference>
<comment type="similarity">
    <text evidence="1">Belongs to the Fur family.</text>
</comment>
<evidence type="ECO:0000313" key="11">
    <source>
        <dbReference type="Proteomes" id="UP000533469"/>
    </source>
</evidence>
<name>A0A839ZBZ6_9HYPH</name>
<dbReference type="GO" id="GO:0003700">
    <property type="term" value="F:DNA-binding transcription factor activity"/>
    <property type="evidence" value="ECO:0007669"/>
    <property type="project" value="InterPro"/>
</dbReference>
<dbReference type="Proteomes" id="UP000533469">
    <property type="component" value="Unassembled WGS sequence"/>
</dbReference>
<dbReference type="GO" id="GO:1900376">
    <property type="term" value="P:regulation of secondary metabolite biosynthetic process"/>
    <property type="evidence" value="ECO:0007669"/>
    <property type="project" value="TreeGrafter"/>
</dbReference>
<dbReference type="PANTHER" id="PTHR33202:SF6">
    <property type="entry name" value="ZINC UPTAKE REGULATION PROTEIN"/>
    <property type="match status" value="1"/>
</dbReference>
<evidence type="ECO:0000256" key="5">
    <source>
        <dbReference type="ARBA" id="ARBA00023125"/>
    </source>
</evidence>
<dbReference type="Gene3D" id="1.10.10.10">
    <property type="entry name" value="Winged helix-like DNA-binding domain superfamily/Winged helix DNA-binding domain"/>
    <property type="match status" value="1"/>
</dbReference>
<dbReference type="InterPro" id="IPR002481">
    <property type="entry name" value="FUR"/>
</dbReference>
<dbReference type="GO" id="GO:0005829">
    <property type="term" value="C:cytosol"/>
    <property type="evidence" value="ECO:0007669"/>
    <property type="project" value="TreeGrafter"/>
</dbReference>
<keyword evidence="11" id="KW-1185">Reference proteome</keyword>
<protein>
    <submittedName>
        <fullName evidence="10">Fur family zinc uptake transcriptional regulator</fullName>
    </submittedName>
</protein>
<evidence type="ECO:0000256" key="7">
    <source>
        <dbReference type="PIRSR" id="PIRSR602481-1"/>
    </source>
</evidence>
<keyword evidence="4" id="KW-0805">Transcription regulation</keyword>
<feature type="binding site" evidence="7">
    <location>
        <position position="164"/>
    </location>
    <ligand>
        <name>Zn(2+)</name>
        <dbReference type="ChEBI" id="CHEBI:29105"/>
    </ligand>
</feature>
<dbReference type="SUPFAM" id="SSF46785">
    <property type="entry name" value="Winged helix' DNA-binding domain"/>
    <property type="match status" value="1"/>
</dbReference>
<dbReference type="Pfam" id="PF01475">
    <property type="entry name" value="FUR"/>
    <property type="match status" value="1"/>
</dbReference>
<evidence type="ECO:0000256" key="8">
    <source>
        <dbReference type="PIRSR" id="PIRSR602481-2"/>
    </source>
</evidence>
<keyword evidence="6" id="KW-0804">Transcription</keyword>
<sequence>MTPSRDPPRPHPSGHDGHHDHDHGACVAVALARAEASCGERGARLTPLRRRVLEGLADSHVPLGAYELVERLGSTGDKPPPMSVYRALDFLVAEGLAHRIESRNAYIACGSTHGADDVIVFLICESCGLTSEVASHAIGRDLAWAARAAGFAPRASVIEIPGTCARCRATAAAGIEPPAGQQASEPAPESAR</sequence>